<evidence type="ECO:0000256" key="1">
    <source>
        <dbReference type="ARBA" id="ARBA00004456"/>
    </source>
</evidence>
<keyword evidence="3" id="KW-0645">Protease</keyword>
<evidence type="ECO:0000256" key="3">
    <source>
        <dbReference type="ARBA" id="ARBA00022670"/>
    </source>
</evidence>
<comment type="catalytic activity">
    <reaction evidence="7">
        <text>The enzyme shows specific recognition of a C-terminal tripeptide, Xaa-Yaa-Zaa, in which Xaa is preferably Ala or Leu, Yaa is preferably Ala or Tyr, and Zaa is preferably Ala, but then cleaves at a variable distance from the C-terminus. A typical cleavage is -Ala-Ala-|-Arg-Ala-Ala-Lys-Glu-Asn-Tyr-Ala-Leu-Ala-Ala.</text>
        <dbReference type="EC" id="3.4.21.102"/>
    </reaction>
</comment>
<organism evidence="11 12">
    <name type="scientific">Cucurbita argyrosperma subsp. sororia</name>
    <dbReference type="NCBI Taxonomy" id="37648"/>
    <lineage>
        <taxon>Eukaryota</taxon>
        <taxon>Viridiplantae</taxon>
        <taxon>Streptophyta</taxon>
        <taxon>Embryophyta</taxon>
        <taxon>Tracheophyta</taxon>
        <taxon>Spermatophyta</taxon>
        <taxon>Magnoliopsida</taxon>
        <taxon>eudicotyledons</taxon>
        <taxon>Gunneridae</taxon>
        <taxon>Pentapetalae</taxon>
        <taxon>rosids</taxon>
        <taxon>fabids</taxon>
        <taxon>Cucurbitales</taxon>
        <taxon>Cucurbitaceae</taxon>
        <taxon>Cucurbiteae</taxon>
        <taxon>Cucurbita</taxon>
    </lineage>
</organism>
<dbReference type="SMART" id="SM00245">
    <property type="entry name" value="TSPc"/>
    <property type="match status" value="1"/>
</dbReference>
<keyword evidence="4" id="KW-0378">Hydrolase</keyword>
<comment type="function">
    <text evidence="8">Protease involved in the C-terminal processing of the chloroplastic D1 protein of photosystem II. This proteolytic processing is necessary to allow the light-driven assembly of the tetranuclear manganese cluster, which is responsible for photosynthetic water oxidation.</text>
</comment>
<reference evidence="11 12" key="1">
    <citation type="journal article" date="2021" name="Hortic Res">
        <title>The domestication of Cucurbita argyrosperma as revealed by the genome of its wild relative.</title>
        <authorList>
            <person name="Barrera-Redondo J."/>
            <person name="Sanchez-de la Vega G."/>
            <person name="Aguirre-Liguori J.A."/>
            <person name="Castellanos-Morales G."/>
            <person name="Gutierrez-Guerrero Y.T."/>
            <person name="Aguirre-Dugua X."/>
            <person name="Aguirre-Planter E."/>
            <person name="Tenaillon M.I."/>
            <person name="Lira-Saade R."/>
            <person name="Eguiarte L.E."/>
        </authorList>
    </citation>
    <scope>NUCLEOTIDE SEQUENCE [LARGE SCALE GENOMIC DNA]</scope>
    <source>
        <strain evidence="11">JBR-2021</strain>
    </source>
</reference>
<evidence type="ECO:0000256" key="4">
    <source>
        <dbReference type="ARBA" id="ARBA00022801"/>
    </source>
</evidence>
<dbReference type="EC" id="3.4.21.102" evidence="9"/>
<sequence length="580" mass="63463">MGFSDGNGHFVHAMQRKKINLFQANEWRARDQAKKLLAVTRKRSEPQSPRVSTNIPMWPHPQPQLVSGLFFKPSFFAFTPHPPIMEALIRSLDLKPPHISPFSLDPSRPISSQIGFCRFSSSGRRGSRKWRVVSAASEFGSESARQRLVGSVGKWVVGFAAAATTLSSVCFDSPAFAESLTVAFPVSRTPEVNTVQRTLIEAWGLIRETFVDPTFNHQDWDLKLQQTMVEMFPLKSGDAAYKKVSAMLSTLGDPFTRIINPKEYQSFRIGSDGNLQGVGLFINVEPTTGHLIVLSMIDGSPAARAGIHEGDELGKDLMELIVKQQPKKLRGRVGTIVTVKVHDVKIPREYIKLSPVSSAIIPHRTQDGQLSKTGYVKLLAFSQTAASDMESTIHQMESQGVQSYILDLRNNPGGLVKAGLEVAQIWLDGDETLVNTIDRDGNMLPINMIDGHAITHDPLVVLVNEGSASASEILAGALHDNGRATLVGHKTFGKGKIQSVTELHDGSALFITVAKYLSPARHEIDQVGIVPDIQCTADALNSPREVIGKDRSSRTPLEADSCIMIAEHELDIQQSKGTAS</sequence>
<keyword evidence="5" id="KW-0720">Serine protease</keyword>
<keyword evidence="12" id="KW-1185">Reference proteome</keyword>
<accession>A0AAV6NCM7</accession>
<dbReference type="FunFam" id="3.30.750.44:FF:000002">
    <property type="entry name" value="carboxyl-terminal-processing peptidase 2, chloroplastic"/>
    <property type="match status" value="1"/>
</dbReference>
<name>A0AAV6NCM7_9ROSI</name>
<evidence type="ECO:0000256" key="8">
    <source>
        <dbReference type="ARBA" id="ARBA00060065"/>
    </source>
</evidence>
<evidence type="ECO:0000259" key="10">
    <source>
        <dbReference type="SMART" id="SM00245"/>
    </source>
</evidence>
<dbReference type="PANTHER" id="PTHR32060:SF22">
    <property type="entry name" value="CARBOXYL-TERMINAL-PROCESSING PEPTIDASE 3, CHLOROPLASTIC"/>
    <property type="match status" value="1"/>
</dbReference>
<dbReference type="Pfam" id="PF03572">
    <property type="entry name" value="Peptidase_S41"/>
    <property type="match status" value="1"/>
</dbReference>
<evidence type="ECO:0000256" key="9">
    <source>
        <dbReference type="ARBA" id="ARBA00066637"/>
    </source>
</evidence>
<evidence type="ECO:0000256" key="5">
    <source>
        <dbReference type="ARBA" id="ARBA00022825"/>
    </source>
</evidence>
<comment type="similarity">
    <text evidence="2">Belongs to the peptidase S41A family.</text>
</comment>
<dbReference type="GO" id="GO:0006508">
    <property type="term" value="P:proteolysis"/>
    <property type="evidence" value="ECO:0007669"/>
    <property type="project" value="UniProtKB-KW"/>
</dbReference>
<evidence type="ECO:0000256" key="7">
    <source>
        <dbReference type="ARBA" id="ARBA00051784"/>
    </source>
</evidence>
<dbReference type="InterPro" id="IPR005151">
    <property type="entry name" value="Tail-specific_protease"/>
</dbReference>
<dbReference type="GO" id="GO:0004252">
    <property type="term" value="F:serine-type endopeptidase activity"/>
    <property type="evidence" value="ECO:0007669"/>
    <property type="project" value="UniProtKB-EC"/>
</dbReference>
<evidence type="ECO:0000256" key="2">
    <source>
        <dbReference type="ARBA" id="ARBA00009179"/>
    </source>
</evidence>
<dbReference type="Proteomes" id="UP000685013">
    <property type="component" value="Chromosome 7"/>
</dbReference>
<keyword evidence="6" id="KW-0793">Thylakoid</keyword>
<evidence type="ECO:0000256" key="6">
    <source>
        <dbReference type="ARBA" id="ARBA00023078"/>
    </source>
</evidence>
<dbReference type="EMBL" id="JAGKQH010000007">
    <property type="protein sequence ID" value="KAG6595643.1"/>
    <property type="molecule type" value="Genomic_DNA"/>
</dbReference>
<dbReference type="FunFam" id="3.90.226.10:FF:000023">
    <property type="entry name" value="Carboxyl-terminal processing protease"/>
    <property type="match status" value="1"/>
</dbReference>
<feature type="domain" description="Tail specific protease" evidence="10">
    <location>
        <begin position="339"/>
        <end position="536"/>
    </location>
</feature>
<comment type="subcellular location">
    <subcellularLocation>
        <location evidence="1">Plastid</location>
        <location evidence="1">Chloroplast thylakoid lumen</location>
    </subcellularLocation>
</comment>
<evidence type="ECO:0000313" key="12">
    <source>
        <dbReference type="Proteomes" id="UP000685013"/>
    </source>
</evidence>
<gene>
    <name evidence="11" type="primary">CTPA3</name>
    <name evidence="11" type="ORF">SDJN03_12196</name>
</gene>
<protein>
    <recommendedName>
        <fullName evidence="9">C-terminal processing peptidase</fullName>
        <ecNumber evidence="9">3.4.21.102</ecNumber>
    </recommendedName>
</protein>
<feature type="non-terminal residue" evidence="11">
    <location>
        <position position="1"/>
    </location>
</feature>
<proteinExistence type="inferred from homology"/>
<dbReference type="CDD" id="cd07560">
    <property type="entry name" value="Peptidase_S41_CPP"/>
    <property type="match status" value="1"/>
</dbReference>
<comment type="caution">
    <text evidence="11">The sequence shown here is derived from an EMBL/GenBank/DDBJ whole genome shotgun (WGS) entry which is preliminary data.</text>
</comment>
<evidence type="ECO:0000313" key="11">
    <source>
        <dbReference type="EMBL" id="KAG6595643.1"/>
    </source>
</evidence>
<dbReference type="AlphaFoldDB" id="A0AAV6NCM7"/>
<dbReference type="InterPro" id="IPR004447">
    <property type="entry name" value="Peptidase_S41A"/>
</dbReference>
<dbReference type="NCBIfam" id="TIGR00225">
    <property type="entry name" value="prc"/>
    <property type="match status" value="1"/>
</dbReference>
<dbReference type="GO" id="GO:0009543">
    <property type="term" value="C:chloroplast thylakoid lumen"/>
    <property type="evidence" value="ECO:0007669"/>
    <property type="project" value="UniProtKB-SubCell"/>
</dbReference>
<dbReference type="PANTHER" id="PTHR32060">
    <property type="entry name" value="TAIL-SPECIFIC PROTEASE"/>
    <property type="match status" value="1"/>
</dbReference>